<name>A0A1D8FZF3_9ACTN</name>
<proteinExistence type="predicted"/>
<gene>
    <name evidence="2" type="ORF">A4G23_01391</name>
</gene>
<feature type="compositionally biased region" description="Low complexity" evidence="1">
    <location>
        <begin position="47"/>
        <end position="66"/>
    </location>
</feature>
<dbReference type="AlphaFoldDB" id="A0A1D8FZF3"/>
<protein>
    <submittedName>
        <fullName evidence="2">Uncharacterized protein</fullName>
    </submittedName>
</protein>
<accession>A0A1D8FZF3</accession>
<feature type="region of interest" description="Disordered" evidence="1">
    <location>
        <begin position="47"/>
        <end position="80"/>
    </location>
</feature>
<evidence type="ECO:0000313" key="2">
    <source>
        <dbReference type="EMBL" id="AOT58578.1"/>
    </source>
</evidence>
<dbReference type="KEGG" id="srn:A4G23_01391"/>
<sequence>MRVVREEAPHPGRVRGSVVAWGRGPRTPRGRGARWWRARGPVRGPVVPVRRGEARGPVVPVRRSAAGAGGGPAPHGEVRGRVGAGQFRQVSVRVTLPLAGTVATRLAPLSQVTLPAASLRTYLYSKVVPAGRVRSSFHTG</sequence>
<dbReference type="EMBL" id="CP017316">
    <property type="protein sequence ID" value="AOT58578.1"/>
    <property type="molecule type" value="Genomic_DNA"/>
</dbReference>
<reference evidence="2 3" key="1">
    <citation type="submission" date="2016-09" db="EMBL/GenBank/DDBJ databases">
        <title>Streptomyces rubrolavendulae MJM4426 Genome sequencing and assembly.</title>
        <authorList>
            <person name="Kim J.-G."/>
        </authorList>
    </citation>
    <scope>NUCLEOTIDE SEQUENCE [LARGE SCALE GENOMIC DNA]</scope>
    <source>
        <strain evidence="2 3">MJM4426</strain>
    </source>
</reference>
<evidence type="ECO:0000313" key="3">
    <source>
        <dbReference type="Proteomes" id="UP000095349"/>
    </source>
</evidence>
<evidence type="ECO:0000256" key="1">
    <source>
        <dbReference type="SAM" id="MobiDB-lite"/>
    </source>
</evidence>
<dbReference type="Proteomes" id="UP000095349">
    <property type="component" value="Chromosome"/>
</dbReference>
<organism evidence="2 3">
    <name type="scientific">Streptomyces rubrolavendulae</name>
    <dbReference type="NCBI Taxonomy" id="285473"/>
    <lineage>
        <taxon>Bacteria</taxon>
        <taxon>Bacillati</taxon>
        <taxon>Actinomycetota</taxon>
        <taxon>Actinomycetes</taxon>
        <taxon>Kitasatosporales</taxon>
        <taxon>Streptomycetaceae</taxon>
        <taxon>Streptomyces</taxon>
    </lineage>
</organism>
<keyword evidence="3" id="KW-1185">Reference proteome</keyword>